<organism evidence="3">
    <name type="scientific">Oryza punctata</name>
    <name type="common">Red rice</name>
    <dbReference type="NCBI Taxonomy" id="4537"/>
    <lineage>
        <taxon>Eukaryota</taxon>
        <taxon>Viridiplantae</taxon>
        <taxon>Streptophyta</taxon>
        <taxon>Embryophyta</taxon>
        <taxon>Tracheophyta</taxon>
        <taxon>Spermatophyta</taxon>
        <taxon>Magnoliopsida</taxon>
        <taxon>Liliopsida</taxon>
        <taxon>Poales</taxon>
        <taxon>Poaceae</taxon>
        <taxon>BOP clade</taxon>
        <taxon>Oryzoideae</taxon>
        <taxon>Oryzeae</taxon>
        <taxon>Oryzinae</taxon>
        <taxon>Oryza</taxon>
    </lineage>
</organism>
<dbReference type="EnsemblPlants" id="OPUNC07G17730.1">
    <property type="protein sequence ID" value="OPUNC07G17730.1"/>
    <property type="gene ID" value="OPUNC07G17730"/>
</dbReference>
<dbReference type="GO" id="GO:0044818">
    <property type="term" value="P:mitotic G2/M transition checkpoint"/>
    <property type="evidence" value="ECO:0007669"/>
    <property type="project" value="TreeGrafter"/>
</dbReference>
<reference evidence="3" key="2">
    <citation type="submission" date="2018-05" db="EMBL/GenBank/DDBJ databases">
        <title>OpunRS2 (Oryza punctata Reference Sequence Version 2).</title>
        <authorList>
            <person name="Zhang J."/>
            <person name="Kudrna D."/>
            <person name="Lee S."/>
            <person name="Talag J."/>
            <person name="Welchert J."/>
            <person name="Wing R.A."/>
        </authorList>
    </citation>
    <scope>NUCLEOTIDE SEQUENCE [LARGE SCALE GENOMIC DNA]</scope>
</reference>
<feature type="region of interest" description="Disordered" evidence="2">
    <location>
        <begin position="1"/>
        <end position="49"/>
    </location>
</feature>
<dbReference type="Proteomes" id="UP000026962">
    <property type="component" value="Chromosome 7"/>
</dbReference>
<evidence type="ECO:0000313" key="3">
    <source>
        <dbReference type="EnsemblPlants" id="OPUNC07G17730.1"/>
    </source>
</evidence>
<dbReference type="eggNOG" id="KOG3416">
    <property type="taxonomic scope" value="Eukaryota"/>
</dbReference>
<dbReference type="PANTHER" id="PTHR13356">
    <property type="entry name" value="OB FOLD NUCLEIC ACID BINDING PROTEIN-RELATED"/>
    <property type="match status" value="1"/>
</dbReference>
<evidence type="ECO:0000313" key="4">
    <source>
        <dbReference type="Proteomes" id="UP000026962"/>
    </source>
</evidence>
<dbReference type="GO" id="GO:0000724">
    <property type="term" value="P:double-strand break repair via homologous recombination"/>
    <property type="evidence" value="ECO:0007669"/>
    <property type="project" value="TreeGrafter"/>
</dbReference>
<dbReference type="GO" id="GO:0003677">
    <property type="term" value="F:DNA binding"/>
    <property type="evidence" value="ECO:0007669"/>
    <property type="project" value="UniProtKB-KW"/>
</dbReference>
<protein>
    <submittedName>
        <fullName evidence="3">Uncharacterized protein</fullName>
    </submittedName>
</protein>
<sequence length="188" mass="20631">MTSYPRKSQPIPHSASPHRYSLAATPPPANLSATRPQKASAERGRGLVNRPIKQAVGNNTYRKRKRCGRVQLGAASPSGVYHFGGALLSTEHHPWHTKGGAPLHGRADTREETCLALVADETAAAHFLMWGAECDAFEPGDIVRLTGDIFSYHRSNSLVLRTGRRGRTEKVGEFMMLFVETPNMSEVK</sequence>
<reference evidence="3" key="1">
    <citation type="submission" date="2015-04" db="UniProtKB">
        <authorList>
            <consortium name="EnsemblPlants"/>
        </authorList>
    </citation>
    <scope>IDENTIFICATION</scope>
</reference>
<keyword evidence="1" id="KW-0238">DNA-binding</keyword>
<dbReference type="InterPro" id="IPR012340">
    <property type="entry name" value="NA-bd_OB-fold"/>
</dbReference>
<dbReference type="PANTHER" id="PTHR13356:SF0">
    <property type="entry name" value="SOSS COMPLEX SUBUNIT B HOMOLOG"/>
    <property type="match status" value="1"/>
</dbReference>
<dbReference type="GO" id="GO:0070876">
    <property type="term" value="C:SOSS complex"/>
    <property type="evidence" value="ECO:0007669"/>
    <property type="project" value="TreeGrafter"/>
</dbReference>
<dbReference type="GO" id="GO:0010212">
    <property type="term" value="P:response to ionizing radiation"/>
    <property type="evidence" value="ECO:0007669"/>
    <property type="project" value="TreeGrafter"/>
</dbReference>
<keyword evidence="4" id="KW-1185">Reference proteome</keyword>
<accession>A0A0E0LM94</accession>
<evidence type="ECO:0000256" key="2">
    <source>
        <dbReference type="SAM" id="MobiDB-lite"/>
    </source>
</evidence>
<dbReference type="AlphaFoldDB" id="A0A0E0LM94"/>
<dbReference type="SUPFAM" id="SSF50249">
    <property type="entry name" value="Nucleic acid-binding proteins"/>
    <property type="match status" value="1"/>
</dbReference>
<dbReference type="Gene3D" id="2.40.50.140">
    <property type="entry name" value="Nucleic acid-binding proteins"/>
    <property type="match status" value="1"/>
</dbReference>
<evidence type="ECO:0000256" key="1">
    <source>
        <dbReference type="ARBA" id="ARBA00023125"/>
    </source>
</evidence>
<dbReference type="HOGENOM" id="CLU_1443226_0_0_1"/>
<proteinExistence type="predicted"/>
<dbReference type="Gramene" id="OPUNC07G17730.1">
    <property type="protein sequence ID" value="OPUNC07G17730.1"/>
    <property type="gene ID" value="OPUNC07G17730"/>
</dbReference>
<dbReference type="InterPro" id="IPR051231">
    <property type="entry name" value="SOSS-B"/>
</dbReference>
<dbReference type="STRING" id="4537.A0A0E0LM94"/>
<name>A0A0E0LM94_ORYPU</name>